<dbReference type="PANTHER" id="PTHR38733">
    <property type="entry name" value="PROTEIN MCRC"/>
    <property type="match status" value="1"/>
</dbReference>
<evidence type="ECO:0000313" key="1">
    <source>
        <dbReference type="EMBL" id="NGZ74996.1"/>
    </source>
</evidence>
<comment type="caution">
    <text evidence="1">The sequence shown here is derived from an EMBL/GenBank/DDBJ whole genome shotgun (WGS) entry which is preliminary data.</text>
</comment>
<dbReference type="RefSeq" id="WP_166273329.1">
    <property type="nucleotide sequence ID" value="NZ_JAAFGS010000002.1"/>
</dbReference>
<dbReference type="InterPro" id="IPR019292">
    <property type="entry name" value="McrC"/>
</dbReference>
<dbReference type="EMBL" id="JAAFGS010000002">
    <property type="protein sequence ID" value="NGZ74996.1"/>
    <property type="molecule type" value="Genomic_DNA"/>
</dbReference>
<dbReference type="Pfam" id="PF10117">
    <property type="entry name" value="McrBC"/>
    <property type="match status" value="1"/>
</dbReference>
<keyword evidence="2" id="KW-1185">Reference proteome</keyword>
<dbReference type="PANTHER" id="PTHR38733:SF1">
    <property type="entry name" value="TYPE IV METHYL-DIRECTED RESTRICTION ENZYME ECOKMCRBC"/>
    <property type="match status" value="1"/>
</dbReference>
<dbReference type="Proteomes" id="UP000800303">
    <property type="component" value="Unassembled WGS sequence"/>
</dbReference>
<reference evidence="1 2" key="1">
    <citation type="submission" date="2020-01" db="EMBL/GenBank/DDBJ databases">
        <title>Polyphasic characterisation and genomic insights into a novel alkali tolerant bacterium VR-M41.</title>
        <authorList>
            <person name="Vemuluri V.R."/>
        </authorList>
    </citation>
    <scope>NUCLEOTIDE SEQUENCE [LARGE SCALE GENOMIC DNA]</scope>
    <source>
        <strain evidence="1 2">VR-M41</strain>
    </source>
</reference>
<evidence type="ECO:0000313" key="2">
    <source>
        <dbReference type="Proteomes" id="UP000800303"/>
    </source>
</evidence>
<organism evidence="1 2">
    <name type="scientific">Saccharibacillus alkalitolerans</name>
    <dbReference type="NCBI Taxonomy" id="2705290"/>
    <lineage>
        <taxon>Bacteria</taxon>
        <taxon>Bacillati</taxon>
        <taxon>Bacillota</taxon>
        <taxon>Bacilli</taxon>
        <taxon>Bacillales</taxon>
        <taxon>Paenibacillaceae</taxon>
        <taxon>Saccharibacillus</taxon>
    </lineage>
</organism>
<accession>A0ABX0F739</accession>
<gene>
    <name evidence="1" type="ORF">GYN08_06680</name>
</gene>
<sequence length="446" mass="50972">MNARPSARGAAFTLREYDTLCRGAGVNAYGYVGLPEKTFDQLEKFILETPTAGDPLDDPSMLLALGSRPGAGRTITARNYVGMIALPDGSVVEILPKLYDRRAENPEQSAERARRTFLHMLRTIGDIPSKVSRQTGLGTSRGTLLDIFIRMFAEEALLLVKRGLKSDYREHEDNERFYKGKLQVSAHIRHNAVHRERFYIRYDEFGIDRPENRLIKTTLERLIRLTGSSRIQKELRMLLDAFDTVPSCADPAREWDKVSMDRNMQEYRTVLDWCRIFLDSRSFTPLGGADRAYALLFPMERIFERYVALLLKRRFAESSVQVSTQDTAHKLFEEPARFPLRPDIVLRGTPSGTIVMDTKWKMLSRRYGRDYGISQSDMYQMYAYGKKYGAKKVVLLYPRANSEDSFKTPVEYDSGDGVKVEVMLLDLELGEQCVDEAIHSILLAES</sequence>
<protein>
    <submittedName>
        <fullName evidence="1">McrC family protein</fullName>
    </submittedName>
</protein>
<proteinExistence type="predicted"/>
<name>A0ABX0F739_9BACL</name>